<dbReference type="STRING" id="913774.A0A0C3H0E3"/>
<comment type="caution">
    <text evidence="5">Lacks conserved residue(s) required for the propagation of feature annotation.</text>
</comment>
<dbReference type="PANTHER" id="PTHR43806:SF66">
    <property type="entry name" value="SERIN ENDOPEPTIDASE"/>
    <property type="match status" value="1"/>
</dbReference>
<dbReference type="OrthoDB" id="10256524at2759"/>
<dbReference type="GO" id="GO:0004252">
    <property type="term" value="F:serine-type endopeptidase activity"/>
    <property type="evidence" value="ECO:0007669"/>
    <property type="project" value="InterPro"/>
</dbReference>
<dbReference type="PANTHER" id="PTHR43806">
    <property type="entry name" value="PEPTIDASE S8"/>
    <property type="match status" value="1"/>
</dbReference>
<keyword evidence="8" id="KW-1185">Reference proteome</keyword>
<name>A0A0C3H0E3_OIDMZ</name>
<keyword evidence="2" id="KW-0645">Protease</keyword>
<sequence length="112" mass="11480">GRGVKLAIIDSGVDYLHPSLGGGFGPGYKISFGYDFVGDDYTGFNDPVPGPDPLITCASGGHGTHVTGIIGISNPPNQGFGLIKIAPEATIGMYRVFGCEGDASDDVIMSAM</sequence>
<feature type="non-terminal residue" evidence="7">
    <location>
        <position position="1"/>
    </location>
</feature>
<comment type="similarity">
    <text evidence="1 5">Belongs to the peptidase S8 family.</text>
</comment>
<dbReference type="HOGENOM" id="CLU_123680_0_0_1"/>
<evidence type="ECO:0000256" key="1">
    <source>
        <dbReference type="ARBA" id="ARBA00011073"/>
    </source>
</evidence>
<reference evidence="8" key="2">
    <citation type="submission" date="2015-01" db="EMBL/GenBank/DDBJ databases">
        <title>Evolutionary Origins and Diversification of the Mycorrhizal Mutualists.</title>
        <authorList>
            <consortium name="DOE Joint Genome Institute"/>
            <consortium name="Mycorrhizal Genomics Consortium"/>
            <person name="Kohler A."/>
            <person name="Kuo A."/>
            <person name="Nagy L.G."/>
            <person name="Floudas D."/>
            <person name="Copeland A."/>
            <person name="Barry K.W."/>
            <person name="Cichocki N."/>
            <person name="Veneault-Fourrey C."/>
            <person name="LaButti K."/>
            <person name="Lindquist E.A."/>
            <person name="Lipzen A."/>
            <person name="Lundell T."/>
            <person name="Morin E."/>
            <person name="Murat C."/>
            <person name="Riley R."/>
            <person name="Ohm R."/>
            <person name="Sun H."/>
            <person name="Tunlid A."/>
            <person name="Henrissat B."/>
            <person name="Grigoriev I.V."/>
            <person name="Hibbett D.S."/>
            <person name="Martin F."/>
        </authorList>
    </citation>
    <scope>NUCLEOTIDE SEQUENCE [LARGE SCALE GENOMIC DNA]</scope>
    <source>
        <strain evidence="8">Zn</strain>
    </source>
</reference>
<dbReference type="PRINTS" id="PR00723">
    <property type="entry name" value="SUBTILISIN"/>
</dbReference>
<dbReference type="Gene3D" id="3.40.50.200">
    <property type="entry name" value="Peptidase S8/S53 domain"/>
    <property type="match status" value="1"/>
</dbReference>
<accession>A0A0C3H0E3</accession>
<dbReference type="Pfam" id="PF00082">
    <property type="entry name" value="Peptidase_S8"/>
    <property type="match status" value="1"/>
</dbReference>
<evidence type="ECO:0000256" key="5">
    <source>
        <dbReference type="PROSITE-ProRule" id="PRU01240"/>
    </source>
</evidence>
<keyword evidence="4" id="KW-0720">Serine protease</keyword>
<dbReference type="InterPro" id="IPR015500">
    <property type="entry name" value="Peptidase_S8_subtilisin-rel"/>
</dbReference>
<reference evidence="7 8" key="1">
    <citation type="submission" date="2014-04" db="EMBL/GenBank/DDBJ databases">
        <authorList>
            <consortium name="DOE Joint Genome Institute"/>
            <person name="Kuo A."/>
            <person name="Martino E."/>
            <person name="Perotto S."/>
            <person name="Kohler A."/>
            <person name="Nagy L.G."/>
            <person name="Floudas D."/>
            <person name="Copeland A."/>
            <person name="Barry K.W."/>
            <person name="Cichocki N."/>
            <person name="Veneault-Fourrey C."/>
            <person name="LaButti K."/>
            <person name="Lindquist E.A."/>
            <person name="Lipzen A."/>
            <person name="Lundell T."/>
            <person name="Morin E."/>
            <person name="Murat C."/>
            <person name="Sun H."/>
            <person name="Tunlid A."/>
            <person name="Henrissat B."/>
            <person name="Grigoriev I.V."/>
            <person name="Hibbett D.S."/>
            <person name="Martin F."/>
            <person name="Nordberg H.P."/>
            <person name="Cantor M.N."/>
            <person name="Hua S.X."/>
        </authorList>
    </citation>
    <scope>NUCLEOTIDE SEQUENCE [LARGE SCALE GENOMIC DNA]</scope>
    <source>
        <strain evidence="7 8">Zn</strain>
    </source>
</reference>
<protein>
    <recommendedName>
        <fullName evidence="6">Peptidase S8/S53 domain-containing protein</fullName>
    </recommendedName>
</protein>
<dbReference type="PROSITE" id="PS51892">
    <property type="entry name" value="SUBTILASE"/>
    <property type="match status" value="1"/>
</dbReference>
<dbReference type="AlphaFoldDB" id="A0A0C3H0E3"/>
<dbReference type="InterPro" id="IPR036852">
    <property type="entry name" value="Peptidase_S8/S53_dom_sf"/>
</dbReference>
<dbReference type="EMBL" id="KN832883">
    <property type="protein sequence ID" value="KIM96869.1"/>
    <property type="molecule type" value="Genomic_DNA"/>
</dbReference>
<gene>
    <name evidence="7" type="ORF">OIDMADRAFT_97136</name>
</gene>
<proteinExistence type="inferred from homology"/>
<dbReference type="InParanoid" id="A0A0C3H0E3"/>
<dbReference type="Proteomes" id="UP000054321">
    <property type="component" value="Unassembled WGS sequence"/>
</dbReference>
<evidence type="ECO:0000256" key="2">
    <source>
        <dbReference type="ARBA" id="ARBA00022670"/>
    </source>
</evidence>
<evidence type="ECO:0000259" key="6">
    <source>
        <dbReference type="Pfam" id="PF00082"/>
    </source>
</evidence>
<feature type="non-terminal residue" evidence="7">
    <location>
        <position position="112"/>
    </location>
</feature>
<dbReference type="SUPFAM" id="SSF52743">
    <property type="entry name" value="Subtilisin-like"/>
    <property type="match status" value="1"/>
</dbReference>
<organism evidence="7 8">
    <name type="scientific">Oidiodendron maius (strain Zn)</name>
    <dbReference type="NCBI Taxonomy" id="913774"/>
    <lineage>
        <taxon>Eukaryota</taxon>
        <taxon>Fungi</taxon>
        <taxon>Dikarya</taxon>
        <taxon>Ascomycota</taxon>
        <taxon>Pezizomycotina</taxon>
        <taxon>Leotiomycetes</taxon>
        <taxon>Leotiomycetes incertae sedis</taxon>
        <taxon>Myxotrichaceae</taxon>
        <taxon>Oidiodendron</taxon>
    </lineage>
</organism>
<feature type="domain" description="Peptidase S8/S53" evidence="6">
    <location>
        <begin position="1"/>
        <end position="111"/>
    </location>
</feature>
<evidence type="ECO:0000313" key="7">
    <source>
        <dbReference type="EMBL" id="KIM96869.1"/>
    </source>
</evidence>
<keyword evidence="3" id="KW-0378">Hydrolase</keyword>
<evidence type="ECO:0000256" key="3">
    <source>
        <dbReference type="ARBA" id="ARBA00022801"/>
    </source>
</evidence>
<evidence type="ECO:0000313" key="8">
    <source>
        <dbReference type="Proteomes" id="UP000054321"/>
    </source>
</evidence>
<dbReference type="GO" id="GO:0006508">
    <property type="term" value="P:proteolysis"/>
    <property type="evidence" value="ECO:0007669"/>
    <property type="project" value="UniProtKB-KW"/>
</dbReference>
<evidence type="ECO:0000256" key="4">
    <source>
        <dbReference type="ARBA" id="ARBA00022825"/>
    </source>
</evidence>
<dbReference type="InterPro" id="IPR000209">
    <property type="entry name" value="Peptidase_S8/S53_dom"/>
</dbReference>
<dbReference type="InterPro" id="IPR050131">
    <property type="entry name" value="Peptidase_S8_subtilisin-like"/>
</dbReference>